<evidence type="ECO:0000313" key="2">
    <source>
        <dbReference type="EMBL" id="UPV75143.1"/>
    </source>
</evidence>
<gene>
    <name evidence="2" type="ORF">M0R89_03515</name>
</gene>
<dbReference type="Proteomes" id="UP000830729">
    <property type="component" value="Chromosome"/>
</dbReference>
<keyword evidence="3" id="KW-1185">Reference proteome</keyword>
<dbReference type="EMBL" id="CP096659">
    <property type="protein sequence ID" value="UPV75143.1"/>
    <property type="molecule type" value="Genomic_DNA"/>
</dbReference>
<organism evidence="2 3">
    <name type="scientific">Halorussus limi</name>
    <dbReference type="NCBI Taxonomy" id="2938695"/>
    <lineage>
        <taxon>Archaea</taxon>
        <taxon>Methanobacteriati</taxon>
        <taxon>Methanobacteriota</taxon>
        <taxon>Stenosarchaea group</taxon>
        <taxon>Halobacteria</taxon>
        <taxon>Halobacteriales</taxon>
        <taxon>Haladaptataceae</taxon>
        <taxon>Halorussus</taxon>
    </lineage>
</organism>
<feature type="transmembrane region" description="Helical" evidence="1">
    <location>
        <begin position="109"/>
        <end position="131"/>
    </location>
</feature>
<keyword evidence="1" id="KW-0812">Transmembrane</keyword>
<evidence type="ECO:0000313" key="3">
    <source>
        <dbReference type="Proteomes" id="UP000830729"/>
    </source>
</evidence>
<feature type="transmembrane region" description="Helical" evidence="1">
    <location>
        <begin position="76"/>
        <end position="97"/>
    </location>
</feature>
<reference evidence="2 3" key="1">
    <citation type="submission" date="2022-04" db="EMBL/GenBank/DDBJ databases">
        <title>Diverse halophilic archaea isolated from saline environments.</title>
        <authorList>
            <person name="Cui H.-L."/>
        </authorList>
    </citation>
    <scope>NUCLEOTIDE SEQUENCE [LARGE SCALE GENOMIC DNA]</scope>
    <source>
        <strain evidence="2 3">XZYJT49</strain>
    </source>
</reference>
<dbReference type="KEGG" id="halx:M0R89_03515"/>
<dbReference type="RefSeq" id="WP_248651186.1">
    <property type="nucleotide sequence ID" value="NZ_CP096659.1"/>
</dbReference>
<dbReference type="GeneID" id="72184236"/>
<accession>A0A8U0HWK1</accession>
<protein>
    <submittedName>
        <fullName evidence="2">VanZ family protein</fullName>
    </submittedName>
</protein>
<sequence>MELDALRPPRWLRWLAVAVVAGGIFYASVLDSPSSGLPSLGPLGVFGIDKWLHAFAYAALAGALAAALAPGRTPAVVAALAALLSVGYGVGIEFVQAPLAQRHFSVADMVADGAGAFVAVLAWRLCVGFVGRRSSERAEEREV</sequence>
<dbReference type="AlphaFoldDB" id="A0A8U0HWK1"/>
<dbReference type="NCBIfam" id="NF037970">
    <property type="entry name" value="vanZ_1"/>
    <property type="match status" value="1"/>
</dbReference>
<proteinExistence type="predicted"/>
<keyword evidence="1" id="KW-1133">Transmembrane helix</keyword>
<name>A0A8U0HWK1_9EURY</name>
<feature type="transmembrane region" description="Helical" evidence="1">
    <location>
        <begin position="50"/>
        <end position="69"/>
    </location>
</feature>
<keyword evidence="1" id="KW-0472">Membrane</keyword>
<evidence type="ECO:0000256" key="1">
    <source>
        <dbReference type="SAM" id="Phobius"/>
    </source>
</evidence>
<dbReference type="PANTHER" id="PTHR28008">
    <property type="entry name" value="DOMAIN PROTEIN, PUTATIVE (AFU_ORTHOLOGUE AFUA_3G10980)-RELATED"/>
    <property type="match status" value="1"/>
</dbReference>
<dbReference type="PANTHER" id="PTHR28008:SF1">
    <property type="entry name" value="DOMAIN PROTEIN, PUTATIVE (AFU_ORTHOLOGUE AFUA_3G10980)-RELATED"/>
    <property type="match status" value="1"/>
</dbReference>
<feature type="transmembrane region" description="Helical" evidence="1">
    <location>
        <begin position="12"/>
        <end position="30"/>
    </location>
</feature>